<geneLocation type="plasmid" evidence="2 3">
    <name>unnamed5</name>
</geneLocation>
<evidence type="ECO:0000313" key="3">
    <source>
        <dbReference type="Proteomes" id="UP000500767"/>
    </source>
</evidence>
<keyword evidence="2" id="KW-0614">Plasmid</keyword>
<dbReference type="CDD" id="cd09912">
    <property type="entry name" value="DLP_2"/>
    <property type="match status" value="1"/>
</dbReference>
<proteinExistence type="predicted"/>
<dbReference type="KEGG" id="lck:HN018_27130"/>
<name>A0A6M8I153_9PROT</name>
<dbReference type="InterPro" id="IPR027417">
    <property type="entry name" value="P-loop_NTPase"/>
</dbReference>
<dbReference type="SUPFAM" id="SSF52540">
    <property type="entry name" value="P-loop containing nucleoside triphosphate hydrolases"/>
    <property type="match status" value="1"/>
</dbReference>
<dbReference type="InterPro" id="IPR051943">
    <property type="entry name" value="TRAFAC_Dynamin-like_GTPase"/>
</dbReference>
<dbReference type="InterPro" id="IPR045063">
    <property type="entry name" value="Dynamin_N"/>
</dbReference>
<dbReference type="RefSeq" id="WP_171835216.1">
    <property type="nucleotide sequence ID" value="NZ_CP053712.1"/>
</dbReference>
<evidence type="ECO:0000313" key="2">
    <source>
        <dbReference type="EMBL" id="QKE93821.1"/>
    </source>
</evidence>
<gene>
    <name evidence="2" type="ORF">HN018_27130</name>
</gene>
<organism evidence="2 3">
    <name type="scientific">Lichenicola cladoniae</name>
    <dbReference type="NCBI Taxonomy" id="1484109"/>
    <lineage>
        <taxon>Bacteria</taxon>
        <taxon>Pseudomonadati</taxon>
        <taxon>Pseudomonadota</taxon>
        <taxon>Alphaproteobacteria</taxon>
        <taxon>Acetobacterales</taxon>
        <taxon>Acetobacteraceae</taxon>
        <taxon>Lichenicola</taxon>
    </lineage>
</organism>
<feature type="domain" description="Dynamin N-terminal" evidence="1">
    <location>
        <begin position="47"/>
        <end position="205"/>
    </location>
</feature>
<dbReference type="PANTHER" id="PTHR43681">
    <property type="entry name" value="TRANSMEMBRANE GTPASE FZO"/>
    <property type="match status" value="1"/>
</dbReference>
<dbReference type="Pfam" id="PF00350">
    <property type="entry name" value="Dynamin_N"/>
    <property type="match status" value="1"/>
</dbReference>
<dbReference type="PANTHER" id="PTHR43681:SF1">
    <property type="entry name" value="SARCALUMENIN"/>
    <property type="match status" value="1"/>
</dbReference>
<protein>
    <recommendedName>
        <fullName evidence="1">Dynamin N-terminal domain-containing protein</fullName>
    </recommendedName>
</protein>
<sequence>MPTLDLHRYELLKSELADLLRAVPWRADQFERNRDLFARLAEDRFNLAVVGRFSRGKSTLMNAMLGLDRLPTGIEPLTSVITSITYGSHEKVVLHFLDTTLFLDIRLDQLEDYVTERGNPSNRRRIREAEIQLPADLLRSGFRFIDTPGLGSAVAGNTVTTRAFLPEADAFLLVTGFNGSLTEDEADILYTASKAGRQVFIVLNKADMVDGTARDAAVADLRARLQTLGLPEAQKFYPVSAATALSVRLGRMPASRLEESGLLELEHDVLAYMTNGKRHAFLHGMYARLDAVLAAAPGLGAVRERLVALRHEIDQAALPPSDPVGSSSLVNAPIAANLLDCQICSRIERAVFDALTQLQGSLRRDLEARQDLARQGGLCGPHSRQFIAHAAPREVCIGFAPVLDAQAALLEEMADAKEDASSTPAALWHSASGCPFCRLACGVADASLDKFEAILQAGSIAPHPEPTVCLPHLQVLAMRLHGDSVLPDLLRRQAGILKRRADDMRRFALKQDASLRDQITDEEKRSAQSGIAALVGISGKP</sequence>
<keyword evidence="3" id="KW-1185">Reference proteome</keyword>
<dbReference type="Gene3D" id="3.40.50.300">
    <property type="entry name" value="P-loop containing nucleotide triphosphate hydrolases"/>
    <property type="match status" value="1"/>
</dbReference>
<evidence type="ECO:0000259" key="1">
    <source>
        <dbReference type="Pfam" id="PF00350"/>
    </source>
</evidence>
<dbReference type="AlphaFoldDB" id="A0A6M8I153"/>
<dbReference type="Proteomes" id="UP000500767">
    <property type="component" value="Plasmid unnamed5"/>
</dbReference>
<dbReference type="EMBL" id="CP053712">
    <property type="protein sequence ID" value="QKE93821.1"/>
    <property type="molecule type" value="Genomic_DNA"/>
</dbReference>
<reference evidence="2 3" key="1">
    <citation type="journal article" date="2014" name="World J. Microbiol. Biotechnol.">
        <title>Biodiversity and physiological characteristics of Antarctic and Arctic lichens-associated bacteria.</title>
        <authorList>
            <person name="Lee Y.M."/>
            <person name="Kim E.H."/>
            <person name="Lee H.K."/>
            <person name="Hong S.G."/>
        </authorList>
    </citation>
    <scope>NUCLEOTIDE SEQUENCE [LARGE SCALE GENOMIC DNA]</scope>
    <source>
        <strain evidence="2 3">PAMC 26569</strain>
        <plasmid evidence="2">unnamed5</plasmid>
    </source>
</reference>
<accession>A0A6M8I153</accession>